<evidence type="ECO:0000256" key="2">
    <source>
        <dbReference type="ARBA" id="ARBA00022490"/>
    </source>
</evidence>
<dbReference type="SUPFAM" id="SSF49764">
    <property type="entry name" value="HSP20-like chaperones"/>
    <property type="match status" value="1"/>
</dbReference>
<dbReference type="InterPro" id="IPR037898">
    <property type="entry name" value="NudC_fam"/>
</dbReference>
<evidence type="ECO:0000259" key="4">
    <source>
        <dbReference type="PROSITE" id="PS51203"/>
    </source>
</evidence>
<dbReference type="PANTHER" id="PTHR12356">
    <property type="entry name" value="NUCLEAR MOVEMENT PROTEIN NUDC"/>
    <property type="match status" value="1"/>
</dbReference>
<dbReference type="GO" id="GO:0006457">
    <property type="term" value="P:protein folding"/>
    <property type="evidence" value="ECO:0007669"/>
    <property type="project" value="TreeGrafter"/>
</dbReference>
<evidence type="ECO:0000313" key="5">
    <source>
        <dbReference type="EMBL" id="CAE8637862.1"/>
    </source>
</evidence>
<gene>
    <name evidence="5" type="ORF">PGLA1383_LOCUS53161</name>
    <name evidence="6" type="ORF">PGLA2088_LOCUS22583</name>
</gene>
<evidence type="ECO:0000313" key="6">
    <source>
        <dbReference type="EMBL" id="CAE8681749.1"/>
    </source>
</evidence>
<dbReference type="PROSITE" id="PS51203">
    <property type="entry name" value="CS"/>
    <property type="match status" value="1"/>
</dbReference>
<dbReference type="AlphaFoldDB" id="A0A813HI44"/>
<feature type="domain" description="CS" evidence="4">
    <location>
        <begin position="126"/>
        <end position="214"/>
    </location>
</feature>
<dbReference type="CDD" id="cd06467">
    <property type="entry name" value="p23_NUDC_like"/>
    <property type="match status" value="1"/>
</dbReference>
<dbReference type="PANTHER" id="PTHR12356:SF3">
    <property type="entry name" value="NUCLEAR MIGRATION PROTEIN NUDC"/>
    <property type="match status" value="1"/>
</dbReference>
<evidence type="ECO:0000256" key="1">
    <source>
        <dbReference type="ARBA" id="ARBA00004496"/>
    </source>
</evidence>
<name>A0A813HI44_POLGL</name>
<reference evidence="5" key="1">
    <citation type="submission" date="2021-02" db="EMBL/GenBank/DDBJ databases">
        <authorList>
            <person name="Dougan E. K."/>
            <person name="Rhodes N."/>
            <person name="Thang M."/>
            <person name="Chan C."/>
        </authorList>
    </citation>
    <scope>NUCLEOTIDE SEQUENCE</scope>
</reference>
<protein>
    <recommendedName>
        <fullName evidence="4">CS domain-containing protein</fullName>
    </recommendedName>
</protein>
<dbReference type="Proteomes" id="UP000654075">
    <property type="component" value="Unassembled WGS sequence"/>
</dbReference>
<feature type="compositionally biased region" description="Gly residues" evidence="3">
    <location>
        <begin position="57"/>
        <end position="68"/>
    </location>
</feature>
<comment type="caution">
    <text evidence="5">The sequence shown here is derived from an EMBL/GenBank/DDBJ whole genome shotgun (WGS) entry which is preliminary data.</text>
</comment>
<dbReference type="OrthoDB" id="10264738at2759"/>
<dbReference type="InterPro" id="IPR007052">
    <property type="entry name" value="CS_dom"/>
</dbReference>
<feature type="compositionally biased region" description="Low complexity" evidence="3">
    <location>
        <begin position="46"/>
        <end position="56"/>
    </location>
</feature>
<feature type="region of interest" description="Disordered" evidence="3">
    <location>
        <begin position="13"/>
        <end position="68"/>
    </location>
</feature>
<dbReference type="InterPro" id="IPR008978">
    <property type="entry name" value="HSP20-like_chaperone"/>
</dbReference>
<sequence>MAEAGAPDMEAMKAMMAGMGGGGAPGGADDPEGDSGGEDGDGGEGAPDMSNLMSMLGGKGGGGGPGGGMDMSAMMSMLGGMGGGGGMGGMGGGMGGMGGMMGGKGGGMGGKGAGGGEDKDEGEKAAADGKYHWQQKGEEIQVRFPSETALTKKDVSVKFKRASLQVTVQGVIMLDGALKGTVEVDECTWCLAPDGTELQVMLTKQSEGDWASLMR</sequence>
<feature type="compositionally biased region" description="Acidic residues" evidence="3">
    <location>
        <begin position="29"/>
        <end position="42"/>
    </location>
</feature>
<keyword evidence="7" id="KW-1185">Reference proteome</keyword>
<comment type="subcellular location">
    <subcellularLocation>
        <location evidence="1">Cytoplasm</location>
    </subcellularLocation>
</comment>
<keyword evidence="2" id="KW-0963">Cytoplasm</keyword>
<dbReference type="GO" id="GO:0051082">
    <property type="term" value="F:unfolded protein binding"/>
    <property type="evidence" value="ECO:0007669"/>
    <property type="project" value="TreeGrafter"/>
</dbReference>
<accession>A0A813HI44</accession>
<evidence type="ECO:0000256" key="3">
    <source>
        <dbReference type="SAM" id="MobiDB-lite"/>
    </source>
</evidence>
<evidence type="ECO:0000313" key="7">
    <source>
        <dbReference type="Proteomes" id="UP000654075"/>
    </source>
</evidence>
<dbReference type="Pfam" id="PF04969">
    <property type="entry name" value="CS"/>
    <property type="match status" value="1"/>
</dbReference>
<dbReference type="Proteomes" id="UP000626109">
    <property type="component" value="Unassembled WGS sequence"/>
</dbReference>
<dbReference type="Gene3D" id="2.60.40.790">
    <property type="match status" value="1"/>
</dbReference>
<organism evidence="5 7">
    <name type="scientific">Polarella glacialis</name>
    <name type="common">Dinoflagellate</name>
    <dbReference type="NCBI Taxonomy" id="89957"/>
    <lineage>
        <taxon>Eukaryota</taxon>
        <taxon>Sar</taxon>
        <taxon>Alveolata</taxon>
        <taxon>Dinophyceae</taxon>
        <taxon>Suessiales</taxon>
        <taxon>Suessiaceae</taxon>
        <taxon>Polarella</taxon>
    </lineage>
</organism>
<proteinExistence type="predicted"/>
<dbReference type="EMBL" id="CAJNNV010031790">
    <property type="protein sequence ID" value="CAE8637862.1"/>
    <property type="molecule type" value="Genomic_DNA"/>
</dbReference>
<dbReference type="GO" id="GO:0005737">
    <property type="term" value="C:cytoplasm"/>
    <property type="evidence" value="ECO:0007669"/>
    <property type="project" value="UniProtKB-SubCell"/>
</dbReference>
<dbReference type="EMBL" id="CAJNNW010025989">
    <property type="protein sequence ID" value="CAE8681749.1"/>
    <property type="molecule type" value="Genomic_DNA"/>
</dbReference>